<feature type="domain" description="C2" evidence="6">
    <location>
        <begin position="438"/>
        <end position="572"/>
    </location>
</feature>
<dbReference type="GO" id="GO:0005886">
    <property type="term" value="C:plasma membrane"/>
    <property type="evidence" value="ECO:0007669"/>
    <property type="project" value="TreeGrafter"/>
</dbReference>
<dbReference type="PANTHER" id="PTHR45716:SF5">
    <property type="entry name" value="SYNAPTOTAGMIN-LIKE PROTEIN 2"/>
    <property type="match status" value="1"/>
</dbReference>
<dbReference type="CDD" id="cd04020">
    <property type="entry name" value="C2B_SLP_1-2-3-4"/>
    <property type="match status" value="1"/>
</dbReference>
<reference evidence="8" key="3">
    <citation type="submission" date="2025-09" db="UniProtKB">
        <authorList>
            <consortium name="Ensembl"/>
        </authorList>
    </citation>
    <scope>IDENTIFICATION</scope>
</reference>
<feature type="coiled-coil region" evidence="4">
    <location>
        <begin position="49"/>
        <end position="76"/>
    </location>
</feature>
<dbReference type="GO" id="GO:0006886">
    <property type="term" value="P:intracellular protein transport"/>
    <property type="evidence" value="ECO:0007669"/>
    <property type="project" value="InterPro"/>
</dbReference>
<feature type="domain" description="C2" evidence="6">
    <location>
        <begin position="314"/>
        <end position="437"/>
    </location>
</feature>
<evidence type="ECO:0000313" key="8">
    <source>
        <dbReference type="Ensembl" id="ENSCSEP00000030279.1"/>
    </source>
</evidence>
<organism evidence="8 9">
    <name type="scientific">Cynoglossus semilaevis</name>
    <name type="common">Tongue sole</name>
    <dbReference type="NCBI Taxonomy" id="244447"/>
    <lineage>
        <taxon>Eukaryota</taxon>
        <taxon>Metazoa</taxon>
        <taxon>Chordata</taxon>
        <taxon>Craniata</taxon>
        <taxon>Vertebrata</taxon>
        <taxon>Euteleostomi</taxon>
        <taxon>Actinopterygii</taxon>
        <taxon>Neopterygii</taxon>
        <taxon>Teleostei</taxon>
        <taxon>Neoteleostei</taxon>
        <taxon>Acanthomorphata</taxon>
        <taxon>Carangaria</taxon>
        <taxon>Pleuronectiformes</taxon>
        <taxon>Pleuronectoidei</taxon>
        <taxon>Cynoglossidae</taxon>
        <taxon>Cynoglossinae</taxon>
        <taxon>Cynoglossus</taxon>
    </lineage>
</organism>
<evidence type="ECO:0000256" key="5">
    <source>
        <dbReference type="SAM" id="MobiDB-lite"/>
    </source>
</evidence>
<evidence type="ECO:0000313" key="9">
    <source>
        <dbReference type="Proteomes" id="UP000265120"/>
    </source>
</evidence>
<feature type="compositionally biased region" description="Basic and acidic residues" evidence="5">
    <location>
        <begin position="244"/>
        <end position="257"/>
    </location>
</feature>
<dbReference type="Proteomes" id="UP000265120">
    <property type="component" value="Chromosome 19"/>
</dbReference>
<accession>A0A3P8WU53</accession>
<dbReference type="InterPro" id="IPR035892">
    <property type="entry name" value="C2_domain_sf"/>
</dbReference>
<evidence type="ECO:0000256" key="1">
    <source>
        <dbReference type="ARBA" id="ARBA00004370"/>
    </source>
</evidence>
<evidence type="ECO:0000259" key="7">
    <source>
        <dbReference type="PROSITE" id="PS50916"/>
    </source>
</evidence>
<feature type="region of interest" description="Disordered" evidence="5">
    <location>
        <begin position="162"/>
        <end position="196"/>
    </location>
</feature>
<reference evidence="8" key="2">
    <citation type="submission" date="2025-08" db="UniProtKB">
        <authorList>
            <consortium name="Ensembl"/>
        </authorList>
    </citation>
    <scope>IDENTIFICATION</scope>
</reference>
<dbReference type="OMA" id="VEVSWMD"/>
<evidence type="ECO:0000259" key="6">
    <source>
        <dbReference type="PROSITE" id="PS50004"/>
    </source>
</evidence>
<dbReference type="Gene3D" id="2.60.40.150">
    <property type="entry name" value="C2 domain"/>
    <property type="match status" value="2"/>
</dbReference>
<dbReference type="Pfam" id="PF00168">
    <property type="entry name" value="C2"/>
    <property type="match status" value="2"/>
</dbReference>
<dbReference type="AlphaFoldDB" id="A0A3P8WU53"/>
<protein>
    <submittedName>
        <fullName evidence="8">Synaptotagmin like 2</fullName>
    </submittedName>
</protein>
<evidence type="ECO:0000256" key="3">
    <source>
        <dbReference type="ARBA" id="ARBA00023136"/>
    </source>
</evidence>
<dbReference type="SUPFAM" id="SSF49562">
    <property type="entry name" value="C2 domain (Calcium/lipid-binding domain, CaLB)"/>
    <property type="match status" value="2"/>
</dbReference>
<keyword evidence="9" id="KW-1185">Reference proteome</keyword>
<dbReference type="InterPro" id="IPR000008">
    <property type="entry name" value="C2_dom"/>
</dbReference>
<dbReference type="Ensembl" id="ENSCSET00000030684.1">
    <property type="protein sequence ID" value="ENSCSEP00000030279.1"/>
    <property type="gene ID" value="ENSCSEG00000019369.1"/>
</dbReference>
<dbReference type="InterPro" id="IPR010911">
    <property type="entry name" value="Rab_BD"/>
</dbReference>
<dbReference type="SMART" id="SM00239">
    <property type="entry name" value="C2"/>
    <property type="match status" value="2"/>
</dbReference>
<feature type="compositionally biased region" description="Basic and acidic residues" evidence="5">
    <location>
        <begin position="165"/>
        <end position="177"/>
    </location>
</feature>
<dbReference type="GO" id="GO:0042043">
    <property type="term" value="F:neurexin family protein binding"/>
    <property type="evidence" value="ECO:0007669"/>
    <property type="project" value="TreeGrafter"/>
</dbReference>
<keyword evidence="2" id="KW-0677">Repeat</keyword>
<proteinExistence type="predicted"/>
<dbReference type="Gene3D" id="6.10.250.3000">
    <property type="match status" value="1"/>
</dbReference>
<dbReference type="PROSITE" id="PS50916">
    <property type="entry name" value="RABBD"/>
    <property type="match status" value="1"/>
</dbReference>
<reference evidence="8 9" key="1">
    <citation type="journal article" date="2014" name="Nat. Genet.">
        <title>Whole-genome sequence of a flatfish provides insights into ZW sex chromosome evolution and adaptation to a benthic lifestyle.</title>
        <authorList>
            <person name="Chen S."/>
            <person name="Zhang G."/>
            <person name="Shao C."/>
            <person name="Huang Q."/>
            <person name="Liu G."/>
            <person name="Zhang P."/>
            <person name="Song W."/>
            <person name="An N."/>
            <person name="Chalopin D."/>
            <person name="Volff J.N."/>
            <person name="Hong Y."/>
            <person name="Li Q."/>
            <person name="Sha Z."/>
            <person name="Zhou H."/>
            <person name="Xie M."/>
            <person name="Yu Q."/>
            <person name="Liu Y."/>
            <person name="Xiang H."/>
            <person name="Wang N."/>
            <person name="Wu K."/>
            <person name="Yang C."/>
            <person name="Zhou Q."/>
            <person name="Liao X."/>
            <person name="Yang L."/>
            <person name="Hu Q."/>
            <person name="Zhang J."/>
            <person name="Meng L."/>
            <person name="Jin L."/>
            <person name="Tian Y."/>
            <person name="Lian J."/>
            <person name="Yang J."/>
            <person name="Miao G."/>
            <person name="Liu S."/>
            <person name="Liang Z."/>
            <person name="Yan F."/>
            <person name="Li Y."/>
            <person name="Sun B."/>
            <person name="Zhang H."/>
            <person name="Zhang J."/>
            <person name="Zhu Y."/>
            <person name="Du M."/>
            <person name="Zhao Y."/>
            <person name="Schartl M."/>
            <person name="Tang Q."/>
            <person name="Wang J."/>
        </authorList>
    </citation>
    <scope>NUCLEOTIDE SEQUENCE</scope>
</reference>
<name>A0A3P8WU53_CYNSE</name>
<keyword evidence="4" id="KW-0175">Coiled coil</keyword>
<comment type="subcellular location">
    <subcellularLocation>
        <location evidence="1">Membrane</location>
    </subcellularLocation>
</comment>
<dbReference type="InterPro" id="IPR043567">
    <property type="entry name" value="SYTL1-5_C2B"/>
</dbReference>
<dbReference type="GO" id="GO:0031267">
    <property type="term" value="F:small GTPase binding"/>
    <property type="evidence" value="ECO:0007669"/>
    <property type="project" value="InterPro"/>
</dbReference>
<feature type="region of interest" description="Disordered" evidence="5">
    <location>
        <begin position="233"/>
        <end position="258"/>
    </location>
</feature>
<sequence length="608" mass="69142">SQCSIQEVTLLPLETQSEQWEVSPAVAALTMIDLSFLSEEEQEAILSVLKRDAELKKSEQQRVQKLQQTVSNKEQLKYLTGEWFYETKQLRHQDSIHGSDIIRASIKHTYKPMTIYEPVGLDDGVEVGSEVRPPTVISLDSLSLHALSPRLRKKLFGIFRRQKEKKPTVQKEEEKQKKPGQTQISNSDAADTNAAKPATVQHEANYHEKAEVRMLPLTALQKTTFIEAMEAGAQQEVTEDESQEEAKQEDISKKGREVPQGLQTNITSVDNKTTITTTLSSQTVCDSSSKDGDTYRVSGSMSSIYPTDYGDIEVQGNIQFAMSYIQKLGEFHIFVVHCQDLAVGDTKKSRTDPYVKCYLLPEKTDLGKKKTTVKKKTFNPEYNEVLRFKVNKEVLKTQNLNVSVWHNDTFGRNSFLGEVELDLSEWDFNNTRINEYMLKSRVRLSFLQQKIVMTFTHLLSLLFRCQTETGEVQIWVKDFLTTSQSASPLLVCSTVLPDTSKKSRQKTRVVKRTANPMFNHTMVYDGFRSEDLREACVEITVWDHDRLNSQFIGGLRLGLGTGKSYGLNAIWMDSTAAEANLWQRMLESDGEWVEDLLPLRMFGIAKCI</sequence>
<dbReference type="FunFam" id="2.60.40.150:FF:000006">
    <property type="entry name" value="Synaptotagmin-like 5, isoform CRA_a"/>
    <property type="match status" value="1"/>
</dbReference>
<dbReference type="GO" id="GO:0070382">
    <property type="term" value="C:exocytic vesicle"/>
    <property type="evidence" value="ECO:0007669"/>
    <property type="project" value="TreeGrafter"/>
</dbReference>
<evidence type="ECO:0000256" key="2">
    <source>
        <dbReference type="ARBA" id="ARBA00022737"/>
    </source>
</evidence>
<dbReference type="PROSITE" id="PS50004">
    <property type="entry name" value="C2"/>
    <property type="match status" value="2"/>
</dbReference>
<dbReference type="GeneTree" id="ENSGT00940000155843"/>
<evidence type="ECO:0000256" key="4">
    <source>
        <dbReference type="SAM" id="Coils"/>
    </source>
</evidence>
<keyword evidence="3" id="KW-0472">Membrane</keyword>
<feature type="domain" description="RabBD" evidence="7">
    <location>
        <begin position="31"/>
        <end position="87"/>
    </location>
</feature>
<dbReference type="GO" id="GO:0006887">
    <property type="term" value="P:exocytosis"/>
    <property type="evidence" value="ECO:0007669"/>
    <property type="project" value="TreeGrafter"/>
</dbReference>
<dbReference type="PANTHER" id="PTHR45716">
    <property type="entry name" value="BITESIZE, ISOFORM I"/>
    <property type="match status" value="1"/>
</dbReference>